<comment type="catalytic activity">
    <reaction evidence="12">
        <text>glyoxylate + L-alanine = glycine + pyruvate</text>
        <dbReference type="Rhea" id="RHEA:24248"/>
        <dbReference type="ChEBI" id="CHEBI:15361"/>
        <dbReference type="ChEBI" id="CHEBI:36655"/>
        <dbReference type="ChEBI" id="CHEBI:57305"/>
        <dbReference type="ChEBI" id="CHEBI:57972"/>
        <dbReference type="EC" id="2.6.1.44"/>
    </reaction>
    <physiologicalReaction direction="left-to-right" evidence="12">
        <dbReference type="Rhea" id="RHEA:24249"/>
    </physiologicalReaction>
</comment>
<evidence type="ECO:0000256" key="18">
    <source>
        <dbReference type="ARBA" id="ARBA00042669"/>
    </source>
</evidence>
<comment type="catalytic activity">
    <reaction evidence="19">
        <text>N(omega),N(omega)-dimethyl-L-arginine + pyruvate = 5-(3,3-dimethylguanidino)-2-oxopentanoate + L-alanine</text>
        <dbReference type="Rhea" id="RHEA:77303"/>
        <dbReference type="ChEBI" id="CHEBI:15361"/>
        <dbReference type="ChEBI" id="CHEBI:57972"/>
        <dbReference type="ChEBI" id="CHEBI:58326"/>
        <dbReference type="ChEBI" id="CHEBI:197301"/>
    </reaction>
</comment>
<dbReference type="InterPro" id="IPR049704">
    <property type="entry name" value="Aminotrans_3_PPA_site"/>
</dbReference>
<evidence type="ECO:0000256" key="17">
    <source>
        <dbReference type="ARBA" id="ARBA00042611"/>
    </source>
</evidence>
<evidence type="ECO:0000256" key="27">
    <source>
        <dbReference type="ARBA" id="ARBA00043825"/>
    </source>
</evidence>
<evidence type="ECO:0000256" key="3">
    <source>
        <dbReference type="ARBA" id="ARBA00008954"/>
    </source>
</evidence>
<reference evidence="41" key="1">
    <citation type="submission" date="2025-08" db="UniProtKB">
        <authorList>
            <consortium name="Ensembl"/>
        </authorList>
    </citation>
    <scope>IDENTIFICATION</scope>
</reference>
<dbReference type="InterPro" id="IPR015424">
    <property type="entry name" value="PyrdxlP-dep_Trfase"/>
</dbReference>
<evidence type="ECO:0000256" key="9">
    <source>
        <dbReference type="ARBA" id="ARBA00022946"/>
    </source>
</evidence>
<evidence type="ECO:0000256" key="4">
    <source>
        <dbReference type="ARBA" id="ARBA00011881"/>
    </source>
</evidence>
<evidence type="ECO:0000256" key="2">
    <source>
        <dbReference type="ARBA" id="ARBA00004173"/>
    </source>
</evidence>
<comment type="catalytic activity">
    <reaction evidence="27">
        <text>3-oxopropanoate + L-alanine = beta-alanine + pyruvate</text>
        <dbReference type="Rhea" id="RHEA:14077"/>
        <dbReference type="ChEBI" id="CHEBI:15361"/>
        <dbReference type="ChEBI" id="CHEBI:33190"/>
        <dbReference type="ChEBI" id="CHEBI:57966"/>
        <dbReference type="ChEBI" id="CHEBI:57972"/>
        <dbReference type="EC" id="2.6.1.18"/>
    </reaction>
    <physiologicalReaction direction="right-to-left" evidence="27">
        <dbReference type="Rhea" id="RHEA:14079"/>
    </physiologicalReaction>
</comment>
<keyword evidence="9" id="KW-0809">Transit peptide</keyword>
<keyword evidence="42" id="KW-1185">Reference proteome</keyword>
<dbReference type="Gene3D" id="3.40.640.10">
    <property type="entry name" value="Type I PLP-dependent aspartate aminotransferase-like (Major domain)"/>
    <property type="match status" value="1"/>
</dbReference>
<accession>A0A8C9LA00</accession>
<dbReference type="GO" id="GO:0016223">
    <property type="term" value="F:beta-alanine:pyruvate transaminase activity"/>
    <property type="evidence" value="ECO:0007669"/>
    <property type="project" value="UniProtKB-EC"/>
</dbReference>
<dbReference type="EC" id="2.6.1.18" evidence="29"/>
<comment type="catalytic activity">
    <reaction evidence="37">
        <text>oxaloacetate + L-alanine = L-aspartate + pyruvate</text>
        <dbReference type="Rhea" id="RHEA:77347"/>
        <dbReference type="ChEBI" id="CHEBI:15361"/>
        <dbReference type="ChEBI" id="CHEBI:16452"/>
        <dbReference type="ChEBI" id="CHEBI:29991"/>
        <dbReference type="ChEBI" id="CHEBI:57972"/>
    </reaction>
</comment>
<dbReference type="InterPro" id="IPR015422">
    <property type="entry name" value="PyrdxlP-dep_Trfase_small"/>
</dbReference>
<evidence type="ECO:0000256" key="26">
    <source>
        <dbReference type="ARBA" id="ARBA00043798"/>
    </source>
</evidence>
<evidence type="ECO:0000256" key="16">
    <source>
        <dbReference type="ARBA" id="ARBA00041845"/>
    </source>
</evidence>
<keyword evidence="10" id="KW-0007">Acetylation</keyword>
<evidence type="ECO:0000256" key="22">
    <source>
        <dbReference type="ARBA" id="ARBA00043749"/>
    </source>
</evidence>
<comment type="catalytic activity">
    <reaction evidence="24">
        <text>N(omega)-methyl-L-arginine + pyruvate = 5-(3-methylguanidino)-2-oxopentanoate + L-alanine</text>
        <dbReference type="Rhea" id="RHEA:77319"/>
        <dbReference type="ChEBI" id="CHEBI:15361"/>
        <dbReference type="ChEBI" id="CHEBI:57972"/>
        <dbReference type="ChEBI" id="CHEBI:114953"/>
        <dbReference type="ChEBI" id="CHEBI:197314"/>
    </reaction>
</comment>
<evidence type="ECO:0000256" key="40">
    <source>
        <dbReference type="RuleBase" id="RU003560"/>
    </source>
</evidence>
<comment type="catalytic activity">
    <reaction evidence="33">
        <text>L-ornithine + glyoxylate = 5-amino-2-oxopentanoate + glycine</text>
        <dbReference type="Rhea" id="RHEA:77331"/>
        <dbReference type="ChEBI" id="CHEBI:36655"/>
        <dbReference type="ChEBI" id="CHEBI:46911"/>
        <dbReference type="ChEBI" id="CHEBI:57305"/>
        <dbReference type="ChEBI" id="CHEBI:58802"/>
    </reaction>
</comment>
<comment type="catalytic activity">
    <reaction evidence="36">
        <text>N(omega)-methyl-L-arginine + glyoxylate = 5-(3-methylguanidino)-2-oxopentanoate + glycine</text>
        <dbReference type="Rhea" id="RHEA:77323"/>
        <dbReference type="ChEBI" id="CHEBI:36655"/>
        <dbReference type="ChEBI" id="CHEBI:57305"/>
        <dbReference type="ChEBI" id="CHEBI:114953"/>
        <dbReference type="ChEBI" id="CHEBI:197314"/>
    </reaction>
</comment>
<comment type="catalytic activity">
    <reaction evidence="25">
        <text>L-ornithine + pyruvate = 5-amino-2-oxopentanoate + L-alanine</text>
        <dbReference type="Rhea" id="RHEA:77327"/>
        <dbReference type="ChEBI" id="CHEBI:15361"/>
        <dbReference type="ChEBI" id="CHEBI:46911"/>
        <dbReference type="ChEBI" id="CHEBI:57972"/>
        <dbReference type="ChEBI" id="CHEBI:58802"/>
    </reaction>
</comment>
<evidence type="ECO:0000256" key="36">
    <source>
        <dbReference type="ARBA" id="ARBA00048760"/>
    </source>
</evidence>
<dbReference type="GO" id="GO:0005739">
    <property type="term" value="C:mitochondrion"/>
    <property type="evidence" value="ECO:0007669"/>
    <property type="project" value="UniProtKB-SubCell"/>
</dbReference>
<evidence type="ECO:0000256" key="25">
    <source>
        <dbReference type="ARBA" id="ARBA00043777"/>
    </source>
</evidence>
<evidence type="ECO:0000256" key="12">
    <source>
        <dbReference type="ARBA" id="ARBA00033660"/>
    </source>
</evidence>
<dbReference type="PROSITE" id="PS00600">
    <property type="entry name" value="AA_TRANSFER_CLASS_3"/>
    <property type="match status" value="1"/>
</dbReference>
<evidence type="ECO:0000256" key="20">
    <source>
        <dbReference type="ARBA" id="ARBA00043679"/>
    </source>
</evidence>
<comment type="catalytic activity">
    <reaction evidence="21">
        <text>(R)-3-amino-2-methylpropanoate + pyruvate = 2-methyl-3-oxopropanoate + L-alanine</text>
        <dbReference type="Rhea" id="RHEA:18393"/>
        <dbReference type="ChEBI" id="CHEBI:15361"/>
        <dbReference type="ChEBI" id="CHEBI:57700"/>
        <dbReference type="ChEBI" id="CHEBI:57731"/>
        <dbReference type="ChEBI" id="CHEBI:57972"/>
        <dbReference type="EC" id="2.6.1.40"/>
    </reaction>
    <physiologicalReaction direction="left-to-right" evidence="21">
        <dbReference type="Rhea" id="RHEA:18394"/>
    </physiologicalReaction>
</comment>
<organism evidence="41 42">
    <name type="scientific">Pavo cristatus</name>
    <name type="common">Indian peafowl</name>
    <name type="synonym">Blue peafowl</name>
    <dbReference type="NCBI Taxonomy" id="9049"/>
    <lineage>
        <taxon>Eukaryota</taxon>
        <taxon>Metazoa</taxon>
        <taxon>Chordata</taxon>
        <taxon>Craniata</taxon>
        <taxon>Vertebrata</taxon>
        <taxon>Euteleostomi</taxon>
        <taxon>Archelosauria</taxon>
        <taxon>Archosauria</taxon>
        <taxon>Dinosauria</taxon>
        <taxon>Saurischia</taxon>
        <taxon>Theropoda</taxon>
        <taxon>Coelurosauria</taxon>
        <taxon>Aves</taxon>
        <taxon>Neognathae</taxon>
        <taxon>Galloanserae</taxon>
        <taxon>Galliformes</taxon>
        <taxon>Phasianidae</taxon>
        <taxon>Phasianinae</taxon>
        <taxon>Pavo</taxon>
    </lineage>
</organism>
<evidence type="ECO:0000256" key="32">
    <source>
        <dbReference type="ARBA" id="ARBA00047892"/>
    </source>
</evidence>
<comment type="similarity">
    <text evidence="3 40">Belongs to the class-III pyridoxal-phosphate-dependent aminotransferase family.</text>
</comment>
<evidence type="ECO:0000256" key="8">
    <source>
        <dbReference type="ARBA" id="ARBA00022898"/>
    </source>
</evidence>
<dbReference type="CDD" id="cd00610">
    <property type="entry name" value="OAT_like"/>
    <property type="match status" value="1"/>
</dbReference>
<evidence type="ECO:0000256" key="24">
    <source>
        <dbReference type="ARBA" id="ARBA00043758"/>
    </source>
</evidence>
<evidence type="ECO:0000256" key="28">
    <source>
        <dbReference type="ARBA" id="ARBA00043826"/>
    </source>
</evidence>
<evidence type="ECO:0000313" key="41">
    <source>
        <dbReference type="Ensembl" id="ENSPSTP00000011937.1"/>
    </source>
</evidence>
<dbReference type="Proteomes" id="UP000694428">
    <property type="component" value="Unplaced"/>
</dbReference>
<dbReference type="Gene3D" id="3.90.1150.10">
    <property type="entry name" value="Aspartate Aminotransferase, domain 1"/>
    <property type="match status" value="1"/>
</dbReference>
<dbReference type="GO" id="GO:0047305">
    <property type="term" value="F:(R)-3-amino-2-methylpropionate-pyruvate transaminase activity"/>
    <property type="evidence" value="ECO:0007669"/>
    <property type="project" value="UniProtKB-EC"/>
</dbReference>
<evidence type="ECO:0000256" key="19">
    <source>
        <dbReference type="ARBA" id="ARBA00043669"/>
    </source>
</evidence>
<keyword evidence="11" id="KW-0496">Mitochondrion</keyword>
<evidence type="ECO:0000256" key="23">
    <source>
        <dbReference type="ARBA" id="ARBA00043751"/>
    </source>
</evidence>
<evidence type="ECO:0000256" key="38">
    <source>
        <dbReference type="ARBA" id="ARBA00049480"/>
    </source>
</evidence>
<evidence type="ECO:0000256" key="34">
    <source>
        <dbReference type="ARBA" id="ARBA00048500"/>
    </source>
</evidence>
<keyword evidence="7" id="KW-0808">Transferase</keyword>
<evidence type="ECO:0000256" key="5">
    <source>
        <dbReference type="ARBA" id="ARBA00013049"/>
    </source>
</evidence>
<protein>
    <recommendedName>
        <fullName evidence="14">Alanine--glyoxylate aminotransferase 2, mitochondrial</fullName>
        <ecNumber evidence="29">2.6.1.18</ecNumber>
        <ecNumber evidence="13">2.6.1.40</ecNumber>
        <ecNumber evidence="5">2.6.1.44</ecNumber>
    </recommendedName>
    <alternativeName>
        <fullName evidence="15">(R)-3-amino-2-methylpropionate--pyruvate transaminase</fullName>
    </alternativeName>
    <alternativeName>
        <fullName evidence="17">Beta-ALAAT II</fullName>
    </alternativeName>
    <alternativeName>
        <fullName evidence="18">Beta-alanine-pyruvate aminotransferase</fullName>
    </alternativeName>
    <alternativeName>
        <fullName evidence="31">D-3-aminoisobutyrate-pyruvate aminotransferase</fullName>
    </alternativeName>
    <alternativeName>
        <fullName evidence="16">D-AIBAT</fullName>
    </alternativeName>
    <alternativeName>
        <fullName evidence="30">D-beta-aminoisobutyrate-pyruvate aminotransferase</fullName>
    </alternativeName>
</protein>
<evidence type="ECO:0000256" key="33">
    <source>
        <dbReference type="ARBA" id="ARBA00048264"/>
    </source>
</evidence>
<comment type="catalytic activity">
    <reaction evidence="35">
        <text>N(omega),N(omega)-dimethyl-L-arginine + 2-oxobutanoate = 5-(3,3-dimethylguanidino)-2-oxopentanoate + (2S)-2-aminobutanoate</text>
        <dbReference type="Rhea" id="RHEA:77351"/>
        <dbReference type="ChEBI" id="CHEBI:16763"/>
        <dbReference type="ChEBI" id="CHEBI:58326"/>
        <dbReference type="ChEBI" id="CHEBI:74359"/>
        <dbReference type="ChEBI" id="CHEBI:197301"/>
    </reaction>
</comment>
<evidence type="ECO:0000313" key="42">
    <source>
        <dbReference type="Proteomes" id="UP000694428"/>
    </source>
</evidence>
<keyword evidence="8 40" id="KW-0663">Pyridoxal phosphate</keyword>
<dbReference type="PANTHER" id="PTHR45688">
    <property type="match status" value="1"/>
</dbReference>
<evidence type="ECO:0000256" key="15">
    <source>
        <dbReference type="ARBA" id="ARBA00041662"/>
    </source>
</evidence>
<evidence type="ECO:0000256" key="6">
    <source>
        <dbReference type="ARBA" id="ARBA00022576"/>
    </source>
</evidence>
<comment type="catalytic activity">
    <reaction evidence="26">
        <text>N(omega),N('omega)-dimethyl-L-arginine + pyruvate = 5-(3,3'-dimethylguanidino)-2-oxopentanoate + L-alanine</text>
        <dbReference type="Rhea" id="RHEA:77307"/>
        <dbReference type="ChEBI" id="CHEBI:15361"/>
        <dbReference type="ChEBI" id="CHEBI:57972"/>
        <dbReference type="ChEBI" id="CHEBI:197308"/>
        <dbReference type="ChEBI" id="CHEBI:197310"/>
    </reaction>
</comment>
<dbReference type="FunFam" id="3.90.1150.10:FF:000105">
    <property type="entry name" value="alanine--glyoxylate aminotransferase 2, mitochondrial isoform X3"/>
    <property type="match status" value="1"/>
</dbReference>
<reference evidence="41" key="2">
    <citation type="submission" date="2025-09" db="UniProtKB">
        <authorList>
            <consortium name="Ensembl"/>
        </authorList>
    </citation>
    <scope>IDENTIFICATION</scope>
</reference>
<comment type="cofactor">
    <cofactor evidence="1">
        <name>pyridoxal 5'-phosphate</name>
        <dbReference type="ChEBI" id="CHEBI:597326"/>
    </cofactor>
</comment>
<dbReference type="Ensembl" id="ENSPSTT00000012520.1">
    <property type="protein sequence ID" value="ENSPSTP00000011937.1"/>
    <property type="gene ID" value="ENSPSTG00000008410.1"/>
</dbReference>
<dbReference type="GO" id="GO:0009436">
    <property type="term" value="P:glyoxylate catabolic process"/>
    <property type="evidence" value="ECO:0007669"/>
    <property type="project" value="TreeGrafter"/>
</dbReference>
<evidence type="ECO:0000256" key="29">
    <source>
        <dbReference type="ARBA" id="ARBA00044055"/>
    </source>
</evidence>
<dbReference type="GO" id="GO:0019481">
    <property type="term" value="P:L-alanine catabolic process, by transamination"/>
    <property type="evidence" value="ECO:0007669"/>
    <property type="project" value="TreeGrafter"/>
</dbReference>
<dbReference type="InterPro" id="IPR015421">
    <property type="entry name" value="PyrdxlP-dep_Trfase_major"/>
</dbReference>
<evidence type="ECO:0000256" key="39">
    <source>
        <dbReference type="ARBA" id="ARBA00058068"/>
    </source>
</evidence>
<dbReference type="GO" id="GO:0030170">
    <property type="term" value="F:pyridoxal phosphate binding"/>
    <property type="evidence" value="ECO:0007669"/>
    <property type="project" value="InterPro"/>
</dbReference>
<dbReference type="FunFam" id="3.40.640.10:FF:000055">
    <property type="entry name" value="Alanine--glyoxylate aminotransferase 2, mitochondrial"/>
    <property type="match status" value="1"/>
</dbReference>
<sequence>MAPSQVVFRQQKWKSSVSMRAKMPPCDFVPEKYRSYPYERMLKIREQNIAPSLRMYYKKPLLLHQGHMQWLFDYEGRRYLDLFAGIVTVSVGHCHPKVTMAAQKQLSCLWHTTNIYMHPSIHEYAEKLTSLLPDPLKVVYLTNSGSEANDLAMFMARLYTRNFDVICFRGAYHGGSPYVLGLTSIGSYKHGVANGFGCSTTMLPDVFRGPWGGSNCRDSPVQTVRKCSCSEGCHPAKFLFLFLFLKTFSFLSWQGINGAVQYPKGFLKEAYRLVRERGGVCISDEVQTGFGRTGSHFWGFQTHDVIPDIVTSAKGIGNGFPMAAVVTTKEIANSLAQNLHFNTFGGNPLACVVGSAVLDAIEEDSLQKNSQDVGTYMLLELAKLRDKFEIVGDVRGKGLMIGIEMVTDKDSRHPLPYEEISQIWEDCKDMGVLIGRGGLYNQTFRVKPPMCITKKDADFAVEVIHTALERHMERAAAN</sequence>
<comment type="catalytic activity">
    <reaction evidence="32">
        <text>N(omega),N(omega)-dimethyl-L-arginine + glyoxylate = 5-(3,3-dimethylguanidino)-2-oxopentanoate + glycine</text>
        <dbReference type="Rhea" id="RHEA:77311"/>
        <dbReference type="ChEBI" id="CHEBI:36655"/>
        <dbReference type="ChEBI" id="CHEBI:57305"/>
        <dbReference type="ChEBI" id="CHEBI:58326"/>
        <dbReference type="ChEBI" id="CHEBI:197301"/>
    </reaction>
</comment>
<dbReference type="PANTHER" id="PTHR45688:SF3">
    <property type="entry name" value="ALANINE--GLYOXYLATE AMINOTRANSFERASE 2, MITOCHONDRIAL"/>
    <property type="match status" value="1"/>
</dbReference>
<evidence type="ECO:0000256" key="31">
    <source>
        <dbReference type="ARBA" id="ARBA00044258"/>
    </source>
</evidence>
<evidence type="ECO:0000256" key="13">
    <source>
        <dbReference type="ARBA" id="ARBA00039130"/>
    </source>
</evidence>
<evidence type="ECO:0000256" key="35">
    <source>
        <dbReference type="ARBA" id="ARBA00048560"/>
    </source>
</evidence>
<evidence type="ECO:0000256" key="11">
    <source>
        <dbReference type="ARBA" id="ARBA00023128"/>
    </source>
</evidence>
<evidence type="ECO:0000256" key="37">
    <source>
        <dbReference type="ARBA" id="ARBA00048916"/>
    </source>
</evidence>
<comment type="catalytic activity">
    <reaction evidence="22">
        <text>N(omega),N(omega)-dimethyl-L-arginine + oxaloacetate = 5-(3,3-dimethylguanidino)-2-oxopentanoate + L-aspartate</text>
        <dbReference type="Rhea" id="RHEA:77343"/>
        <dbReference type="ChEBI" id="CHEBI:16452"/>
        <dbReference type="ChEBI" id="CHEBI:29991"/>
        <dbReference type="ChEBI" id="CHEBI:58326"/>
        <dbReference type="ChEBI" id="CHEBI:197301"/>
    </reaction>
</comment>
<dbReference type="EC" id="2.6.1.40" evidence="13"/>
<evidence type="ECO:0000256" key="21">
    <source>
        <dbReference type="ARBA" id="ARBA00043726"/>
    </source>
</evidence>
<comment type="catalytic activity">
    <reaction evidence="38">
        <text>N(omega),N('omega)-dimethyl-L-arginine + glyoxylate = 5-(3,3'-dimethylguanidino)-2-oxopentanoate + glycine</text>
        <dbReference type="Rhea" id="RHEA:77315"/>
        <dbReference type="ChEBI" id="CHEBI:36655"/>
        <dbReference type="ChEBI" id="CHEBI:57305"/>
        <dbReference type="ChEBI" id="CHEBI:197308"/>
        <dbReference type="ChEBI" id="CHEBI:197310"/>
    </reaction>
</comment>
<evidence type="ECO:0000256" key="10">
    <source>
        <dbReference type="ARBA" id="ARBA00022990"/>
    </source>
</evidence>
<comment type="catalytic activity">
    <reaction evidence="23">
        <text>2-oxobutanoate + L-alanine = (2S)-2-aminobutanoate + pyruvate</text>
        <dbReference type="Rhea" id="RHEA:77355"/>
        <dbReference type="ChEBI" id="CHEBI:15361"/>
        <dbReference type="ChEBI" id="CHEBI:16763"/>
        <dbReference type="ChEBI" id="CHEBI:57972"/>
        <dbReference type="ChEBI" id="CHEBI:74359"/>
        <dbReference type="EC" id="2.6.1.44"/>
    </reaction>
</comment>
<comment type="catalytic activity">
    <reaction evidence="20">
        <text>(2S)-2-aminobutanoate + glyoxylate = 2-oxobutanoate + glycine</text>
        <dbReference type="Rhea" id="RHEA:77339"/>
        <dbReference type="ChEBI" id="CHEBI:16763"/>
        <dbReference type="ChEBI" id="CHEBI:36655"/>
        <dbReference type="ChEBI" id="CHEBI:57305"/>
        <dbReference type="ChEBI" id="CHEBI:74359"/>
    </reaction>
</comment>
<evidence type="ECO:0000256" key="7">
    <source>
        <dbReference type="ARBA" id="ARBA00022679"/>
    </source>
</evidence>
<evidence type="ECO:0000256" key="30">
    <source>
        <dbReference type="ARBA" id="ARBA00044257"/>
    </source>
</evidence>
<dbReference type="EC" id="2.6.1.44" evidence="5"/>
<dbReference type="PIRSF" id="PIRSF000521">
    <property type="entry name" value="Transaminase_4ab_Lys_Orn"/>
    <property type="match status" value="1"/>
</dbReference>
<comment type="catalytic activity">
    <reaction evidence="28">
        <text>2-oxopentanoate + N(omega),N(omega)-dimethyl-L-arginine = 5-(3,3-dimethylguanidino)-2-oxopentanoate + L-2-aminopentanoate</text>
        <dbReference type="Rhea" id="RHEA:77359"/>
        <dbReference type="ChEBI" id="CHEBI:28644"/>
        <dbReference type="ChEBI" id="CHEBI:58326"/>
        <dbReference type="ChEBI" id="CHEBI:58441"/>
        <dbReference type="ChEBI" id="CHEBI:197301"/>
    </reaction>
</comment>
<comment type="function">
    <text evidence="39">Multifunctional aminotransferase with a broad substrate specificity. Catalyzes the conversion of glyoxylate to glycine using alanine as the amino donor. Catalyzes metabolism of not L- but the D-isomer of D-beta-aminoisobutyric acid to generate 2-methyl-3-oxopropanoate and alanine. Catalyzes the transfer of the amino group from beta-alanine to pyruvate to yield L-alanine and 3-oxopropanoate. Can metabolize NG-monomethyl-L-arginine (NMMA), asymmetric NG,NG-dimethyl-L-arginine (ADMA) and symmetric NG,N'G-dimethyl-L-arginine (SDMA). ADMA is a potent inhibitor of nitric-oxide (NO) synthase, and this activity provides mechanism through which the kidney regulates blood pressure.</text>
</comment>
<dbReference type="SUPFAM" id="SSF53383">
    <property type="entry name" value="PLP-dependent transferases"/>
    <property type="match status" value="1"/>
</dbReference>
<dbReference type="AlphaFoldDB" id="A0A8C9LA00"/>
<comment type="subcellular location">
    <subcellularLocation>
        <location evidence="2">Mitochondrion</location>
    </subcellularLocation>
</comment>
<proteinExistence type="inferred from homology"/>
<keyword evidence="6" id="KW-0032">Aminotransferase</keyword>
<evidence type="ECO:0000256" key="1">
    <source>
        <dbReference type="ARBA" id="ARBA00001933"/>
    </source>
</evidence>
<dbReference type="Pfam" id="PF00202">
    <property type="entry name" value="Aminotran_3"/>
    <property type="match status" value="2"/>
</dbReference>
<dbReference type="GO" id="GO:0008453">
    <property type="term" value="F:alanine-glyoxylate transaminase activity"/>
    <property type="evidence" value="ECO:0007669"/>
    <property type="project" value="UniProtKB-EC"/>
</dbReference>
<comment type="catalytic activity">
    <reaction evidence="34">
        <text>2-oxohexanoate + N(omega),N(omega)-dimethyl-L-arginine = L-2-aminohexanoate + 5-(3,3-dimethylguanidino)-2-oxopentanoate</text>
        <dbReference type="Rhea" id="RHEA:77363"/>
        <dbReference type="ChEBI" id="CHEBI:35177"/>
        <dbReference type="ChEBI" id="CHEBI:58326"/>
        <dbReference type="ChEBI" id="CHEBI:58455"/>
        <dbReference type="ChEBI" id="CHEBI:197301"/>
    </reaction>
</comment>
<comment type="subunit">
    <text evidence="4">Homotetramer.</text>
</comment>
<name>A0A8C9LA00_PAVCR</name>
<dbReference type="InterPro" id="IPR005814">
    <property type="entry name" value="Aminotrans_3"/>
</dbReference>
<evidence type="ECO:0000256" key="14">
    <source>
        <dbReference type="ARBA" id="ARBA00039862"/>
    </source>
</evidence>